<evidence type="ECO:0000259" key="1">
    <source>
        <dbReference type="Pfam" id="PF13302"/>
    </source>
</evidence>
<name>A0A2T2X2J8_9FIRM</name>
<comment type="caution">
    <text evidence="2">The sequence shown here is derived from an EMBL/GenBank/DDBJ whole genome shotgun (WGS) entry which is preliminary data.</text>
</comment>
<dbReference type="PANTHER" id="PTHR43415:SF3">
    <property type="entry name" value="GNAT-FAMILY ACETYLTRANSFERASE"/>
    <property type="match status" value="1"/>
</dbReference>
<sequence>MIGRLVRLSSWEIPDVDTYVKWIQNPEIARLTHMVGRPISRREIDEEFSPYFRGQSTVQHWAIIDRKTNELIGKIHWEECLKGPDVYELGIVIGDSERWRIGYGAEACLLAGELLFRELKAHKVMYLCAEYNTPMIELGIRGGFKEEGRIRDRFYVNGRYWDGIWLGLLKTEYDSFTEYLTAQLGRT</sequence>
<dbReference type="InterPro" id="IPR000182">
    <property type="entry name" value="GNAT_dom"/>
</dbReference>
<dbReference type="Proteomes" id="UP000242699">
    <property type="component" value="Unassembled WGS sequence"/>
</dbReference>
<dbReference type="AlphaFoldDB" id="A0A2T2X2J8"/>
<evidence type="ECO:0000313" key="2">
    <source>
        <dbReference type="EMBL" id="PSR28721.1"/>
    </source>
</evidence>
<dbReference type="GO" id="GO:0016747">
    <property type="term" value="F:acyltransferase activity, transferring groups other than amino-acyl groups"/>
    <property type="evidence" value="ECO:0007669"/>
    <property type="project" value="InterPro"/>
</dbReference>
<protein>
    <submittedName>
        <fullName evidence="2">N-acetyltransferase</fullName>
    </submittedName>
</protein>
<evidence type="ECO:0000313" key="3">
    <source>
        <dbReference type="Proteomes" id="UP000242699"/>
    </source>
</evidence>
<accession>A0A2T2X2J8</accession>
<keyword evidence="2" id="KW-0808">Transferase</keyword>
<reference evidence="2 3" key="1">
    <citation type="journal article" date="2014" name="BMC Genomics">
        <title>Comparison of environmental and isolate Sulfobacillus genomes reveals diverse carbon, sulfur, nitrogen, and hydrogen metabolisms.</title>
        <authorList>
            <person name="Justice N.B."/>
            <person name="Norman A."/>
            <person name="Brown C.T."/>
            <person name="Singh A."/>
            <person name="Thomas B.C."/>
            <person name="Banfield J.F."/>
        </authorList>
    </citation>
    <scope>NUCLEOTIDE SEQUENCE [LARGE SCALE GENOMIC DNA]</scope>
    <source>
        <strain evidence="2">AMDSBA1</strain>
    </source>
</reference>
<dbReference type="Pfam" id="PF13302">
    <property type="entry name" value="Acetyltransf_3"/>
    <property type="match status" value="1"/>
</dbReference>
<dbReference type="Gene3D" id="3.40.630.30">
    <property type="match status" value="1"/>
</dbReference>
<gene>
    <name evidence="2" type="ORF">C7B43_09720</name>
</gene>
<dbReference type="SUPFAM" id="SSF55729">
    <property type="entry name" value="Acyl-CoA N-acyltransferases (Nat)"/>
    <property type="match status" value="1"/>
</dbReference>
<organism evidence="2 3">
    <name type="scientific">Sulfobacillus benefaciens</name>
    <dbReference type="NCBI Taxonomy" id="453960"/>
    <lineage>
        <taxon>Bacteria</taxon>
        <taxon>Bacillati</taxon>
        <taxon>Bacillota</taxon>
        <taxon>Clostridia</taxon>
        <taxon>Eubacteriales</taxon>
        <taxon>Clostridiales Family XVII. Incertae Sedis</taxon>
        <taxon>Sulfobacillus</taxon>
    </lineage>
</organism>
<feature type="domain" description="N-acetyltransferase" evidence="1">
    <location>
        <begin position="7"/>
        <end position="145"/>
    </location>
</feature>
<dbReference type="EMBL" id="PXYT01000019">
    <property type="protein sequence ID" value="PSR28721.1"/>
    <property type="molecule type" value="Genomic_DNA"/>
</dbReference>
<dbReference type="PANTHER" id="PTHR43415">
    <property type="entry name" value="SPERMIDINE N(1)-ACETYLTRANSFERASE"/>
    <property type="match status" value="1"/>
</dbReference>
<proteinExistence type="predicted"/>
<dbReference type="InterPro" id="IPR016181">
    <property type="entry name" value="Acyl_CoA_acyltransferase"/>
</dbReference>